<comment type="caution">
    <text evidence="2">The sequence shown here is derived from an EMBL/GenBank/DDBJ whole genome shotgun (WGS) entry which is preliminary data.</text>
</comment>
<dbReference type="HOGENOM" id="CLU_1360753_0_0_1"/>
<feature type="domain" description="Transcription initiation factor TFIID subunit 12" evidence="1">
    <location>
        <begin position="103"/>
        <end position="161"/>
    </location>
</feature>
<dbReference type="GO" id="GO:0005669">
    <property type="term" value="C:transcription factor TFIID complex"/>
    <property type="evidence" value="ECO:0007669"/>
    <property type="project" value="InterPro"/>
</dbReference>
<dbReference type="GeneID" id="77677098"/>
<name>A0A086IZN5_NEMA1</name>
<gene>
    <name evidence="2" type="ORF">NESG_02125</name>
</gene>
<keyword evidence="3" id="KW-1185">Reference proteome</keyword>
<dbReference type="Proteomes" id="UP000054524">
    <property type="component" value="Unassembled WGS sequence"/>
</dbReference>
<dbReference type="InterPro" id="IPR009072">
    <property type="entry name" value="Histone-fold"/>
</dbReference>
<dbReference type="Gene3D" id="1.10.20.10">
    <property type="entry name" value="Histone, subunit A"/>
    <property type="match status" value="1"/>
</dbReference>
<evidence type="ECO:0000313" key="3">
    <source>
        <dbReference type="Proteomes" id="UP000054524"/>
    </source>
</evidence>
<dbReference type="GO" id="GO:0006352">
    <property type="term" value="P:DNA-templated transcription initiation"/>
    <property type="evidence" value="ECO:0007669"/>
    <property type="project" value="InterPro"/>
</dbReference>
<evidence type="ECO:0000259" key="1">
    <source>
        <dbReference type="Pfam" id="PF03847"/>
    </source>
</evidence>
<dbReference type="RefSeq" id="XP_052903908.1">
    <property type="nucleotide sequence ID" value="XM_053049737.1"/>
</dbReference>
<proteinExistence type="predicted"/>
<protein>
    <recommendedName>
        <fullName evidence="1">Transcription initiation factor TFIID subunit 12 domain-containing protein</fullName>
    </recommendedName>
</protein>
<reference evidence="2 3" key="1">
    <citation type="journal article" date="2014" name="Genome Announc.">
        <title>Genome Sequence of the Microsporidian Species Nematocida sp1 Strain ERTm6 (ATCC PRA-372).</title>
        <authorList>
            <person name="Bakowski M.A."/>
            <person name="Priest M."/>
            <person name="Young S."/>
            <person name="Cuomo C.A."/>
            <person name="Troemel E.R."/>
        </authorList>
    </citation>
    <scope>NUCLEOTIDE SEQUENCE [LARGE SCALE GENOMIC DNA]</scope>
    <source>
        <strain evidence="2 3">ERTm6</strain>
    </source>
</reference>
<accession>A0A086IZN5</accession>
<dbReference type="Pfam" id="PF03847">
    <property type="entry name" value="TFIID_20kDa"/>
    <property type="match status" value="1"/>
</dbReference>
<evidence type="ECO:0000313" key="2">
    <source>
        <dbReference type="EMBL" id="KFG25353.1"/>
    </source>
</evidence>
<dbReference type="InterPro" id="IPR003228">
    <property type="entry name" value="TFIID_TAF12_dom"/>
</dbReference>
<sequence length="202" mass="23379">MKDQNLQRKIRQLQSMLGEINRYLQGSASKPPGIVTRLLDEKSRLTSQLRELNNMFSGKADEMEGVPGNQPLAQNMPGKLDKGREYMQNELQLNDPMDMRLDVKELLLEMGVMSEVDSVSKQIILSAADIFIDNLISTACSVARNRNLEELTKEDILFAMRMERDTELYNRATLIKHRDPDKEHLKRMHLIQKDRKRYMGSE</sequence>
<dbReference type="EMBL" id="AKIJ01000005">
    <property type="protein sequence ID" value="KFG25353.1"/>
    <property type="molecule type" value="Genomic_DNA"/>
</dbReference>
<dbReference type="AlphaFoldDB" id="A0A086IZN5"/>
<organism evidence="2 3">
    <name type="scientific">Nematocida ausubeli (strain ATCC PRA-371 / ERTm2)</name>
    <name type="common">Nematode killer fungus</name>
    <dbReference type="NCBI Taxonomy" id="1913371"/>
    <lineage>
        <taxon>Eukaryota</taxon>
        <taxon>Fungi</taxon>
        <taxon>Fungi incertae sedis</taxon>
        <taxon>Microsporidia</taxon>
        <taxon>Nematocida</taxon>
    </lineage>
</organism>
<dbReference type="SUPFAM" id="SSF47113">
    <property type="entry name" value="Histone-fold"/>
    <property type="match status" value="1"/>
</dbReference>
<dbReference type="GO" id="GO:0046982">
    <property type="term" value="F:protein heterodimerization activity"/>
    <property type="evidence" value="ECO:0007669"/>
    <property type="project" value="InterPro"/>
</dbReference>